<evidence type="ECO:0000313" key="2">
    <source>
        <dbReference type="Proteomes" id="UP000324767"/>
    </source>
</evidence>
<dbReference type="EMBL" id="VXIT01000018">
    <property type="protein sequence ID" value="KAA6407283.1"/>
    <property type="molecule type" value="Genomic_DNA"/>
</dbReference>
<reference evidence="1 2" key="1">
    <citation type="submission" date="2019-09" db="EMBL/GenBank/DDBJ databases">
        <title>The hologenome of the rock-dwelling lichen Lasallia pustulata.</title>
        <authorList>
            <person name="Greshake Tzovaras B."/>
            <person name="Segers F."/>
            <person name="Bicker A."/>
            <person name="Dal Grande F."/>
            <person name="Otte J."/>
            <person name="Hankeln T."/>
            <person name="Schmitt I."/>
            <person name="Ebersberger I."/>
        </authorList>
    </citation>
    <scope>NUCLEOTIDE SEQUENCE [LARGE SCALE GENOMIC DNA]</scope>
    <source>
        <strain evidence="1">A1-1</strain>
    </source>
</reference>
<proteinExistence type="predicted"/>
<evidence type="ECO:0000313" key="1">
    <source>
        <dbReference type="EMBL" id="KAA6407283.1"/>
    </source>
</evidence>
<protein>
    <submittedName>
        <fullName evidence="1">Uncharacterized protein</fullName>
    </submittedName>
</protein>
<name>A0A5M8PDY6_9LECA</name>
<dbReference type="Proteomes" id="UP000324767">
    <property type="component" value="Unassembled WGS sequence"/>
</dbReference>
<dbReference type="AlphaFoldDB" id="A0A5M8PDY6"/>
<accession>A0A5M8PDY6</accession>
<sequence>MAQSLQIHRKTLSSILQKRSIDRPLLSIPSFVPATTSPHAQHGVYSTIRMRPLYANMETLQGSGSIFDSHPGYRD</sequence>
<gene>
    <name evidence="1" type="ORF">FRX48_08831</name>
</gene>
<organism evidence="1 2">
    <name type="scientific">Lasallia pustulata</name>
    <dbReference type="NCBI Taxonomy" id="136370"/>
    <lineage>
        <taxon>Eukaryota</taxon>
        <taxon>Fungi</taxon>
        <taxon>Dikarya</taxon>
        <taxon>Ascomycota</taxon>
        <taxon>Pezizomycotina</taxon>
        <taxon>Lecanoromycetes</taxon>
        <taxon>OSLEUM clade</taxon>
        <taxon>Umbilicariomycetidae</taxon>
        <taxon>Umbilicariales</taxon>
        <taxon>Umbilicariaceae</taxon>
        <taxon>Lasallia</taxon>
    </lineage>
</organism>
<comment type="caution">
    <text evidence="1">The sequence shown here is derived from an EMBL/GenBank/DDBJ whole genome shotgun (WGS) entry which is preliminary data.</text>
</comment>